<dbReference type="Pfam" id="PF00795">
    <property type="entry name" value="CN_hydrolase"/>
    <property type="match status" value="1"/>
</dbReference>
<sequence>MAVAQTSAQPGDVRANAAAAAALVSAAGAAGAKLLLFPELSLTGYDLDLFDTPAARATDDDPGVWVTEDDPRLDVVRRAARDHGVTTVLGAACRRADGTPWIASLALRPDGTVHTYGKRHLHGRERDLFRPGDQDGLLDVDGWQVALAICYDAGVPAHAERAARSGAEVYAGSVLYTLEEARRLDLHFGARAMDHRMYAIAANHAGTGPGWVSCGGSGAWHPDGTRLTQATALPGLFTATLSRADLHTLRAKDTRAGYPRPSSQDTAVRA</sequence>
<dbReference type="InterPro" id="IPR003010">
    <property type="entry name" value="C-N_Hydrolase"/>
</dbReference>
<dbReference type="CDD" id="cd07197">
    <property type="entry name" value="nitrilase"/>
    <property type="match status" value="1"/>
</dbReference>
<dbReference type="PROSITE" id="PS50263">
    <property type="entry name" value="CN_HYDROLASE"/>
    <property type="match status" value="1"/>
</dbReference>
<evidence type="ECO:0000313" key="3">
    <source>
        <dbReference type="EMBL" id="SEG99828.1"/>
    </source>
</evidence>
<dbReference type="GO" id="GO:0033388">
    <property type="term" value="P:putrescine biosynthetic process from arginine"/>
    <property type="evidence" value="ECO:0007669"/>
    <property type="project" value="TreeGrafter"/>
</dbReference>
<dbReference type="Proteomes" id="UP000236732">
    <property type="component" value="Unassembled WGS sequence"/>
</dbReference>
<accession>A0A1H6EPN1</accession>
<keyword evidence="1 3" id="KW-0378">Hydrolase</keyword>
<protein>
    <submittedName>
        <fullName evidence="3">Predicted amidohydrolase</fullName>
    </submittedName>
</protein>
<reference evidence="3 4" key="1">
    <citation type="submission" date="2016-10" db="EMBL/GenBank/DDBJ databases">
        <authorList>
            <person name="de Groot N.N."/>
        </authorList>
    </citation>
    <scope>NUCLEOTIDE SEQUENCE [LARGE SCALE GENOMIC DNA]</scope>
    <source>
        <strain evidence="3 4">CGMCC 4.7037</strain>
    </source>
</reference>
<evidence type="ECO:0000256" key="1">
    <source>
        <dbReference type="ARBA" id="ARBA00022801"/>
    </source>
</evidence>
<dbReference type="EMBL" id="FNVT01000014">
    <property type="protein sequence ID" value="SEG99828.1"/>
    <property type="molecule type" value="Genomic_DNA"/>
</dbReference>
<proteinExistence type="predicted"/>
<evidence type="ECO:0000259" key="2">
    <source>
        <dbReference type="PROSITE" id="PS50263"/>
    </source>
</evidence>
<name>A0A1H6EPN1_9ACTN</name>
<dbReference type="SUPFAM" id="SSF56317">
    <property type="entry name" value="Carbon-nitrogen hydrolase"/>
    <property type="match status" value="1"/>
</dbReference>
<dbReference type="PANTHER" id="PTHR43674">
    <property type="entry name" value="NITRILASE C965.09-RELATED"/>
    <property type="match status" value="1"/>
</dbReference>
<dbReference type="Gene3D" id="3.60.110.10">
    <property type="entry name" value="Carbon-nitrogen hydrolase"/>
    <property type="match status" value="1"/>
</dbReference>
<dbReference type="PANTHER" id="PTHR43674:SF2">
    <property type="entry name" value="BETA-UREIDOPROPIONASE"/>
    <property type="match status" value="1"/>
</dbReference>
<keyword evidence="4" id="KW-1185">Reference proteome</keyword>
<dbReference type="GO" id="GO:0050126">
    <property type="term" value="F:N-carbamoylputrescine amidase activity"/>
    <property type="evidence" value="ECO:0007669"/>
    <property type="project" value="TreeGrafter"/>
</dbReference>
<dbReference type="InterPro" id="IPR050345">
    <property type="entry name" value="Aliph_Amidase/BUP"/>
</dbReference>
<organism evidence="3 4">
    <name type="scientific">Nonomuraea solani</name>
    <dbReference type="NCBI Taxonomy" id="1144553"/>
    <lineage>
        <taxon>Bacteria</taxon>
        <taxon>Bacillati</taxon>
        <taxon>Actinomycetota</taxon>
        <taxon>Actinomycetes</taxon>
        <taxon>Streptosporangiales</taxon>
        <taxon>Streptosporangiaceae</taxon>
        <taxon>Nonomuraea</taxon>
    </lineage>
</organism>
<feature type="domain" description="CN hydrolase" evidence="2">
    <location>
        <begin position="1"/>
        <end position="243"/>
    </location>
</feature>
<gene>
    <name evidence="3" type="ORF">SAMN05444920_114104</name>
</gene>
<evidence type="ECO:0000313" key="4">
    <source>
        <dbReference type="Proteomes" id="UP000236732"/>
    </source>
</evidence>
<dbReference type="AlphaFoldDB" id="A0A1H6EPN1"/>
<dbReference type="InterPro" id="IPR036526">
    <property type="entry name" value="C-N_Hydrolase_sf"/>
</dbReference>